<accession>A0A543FSU4</accession>
<keyword evidence="3 7" id="KW-0812">Transmembrane</keyword>
<evidence type="ECO:0000256" key="3">
    <source>
        <dbReference type="ARBA" id="ARBA00022692"/>
    </source>
</evidence>
<evidence type="ECO:0000259" key="8">
    <source>
        <dbReference type="Pfam" id="PF04024"/>
    </source>
</evidence>
<dbReference type="GO" id="GO:0005886">
    <property type="term" value="C:plasma membrane"/>
    <property type="evidence" value="ECO:0007669"/>
    <property type="project" value="UniProtKB-SubCell"/>
</dbReference>
<feature type="compositionally biased region" description="Basic and acidic residues" evidence="6">
    <location>
        <begin position="11"/>
        <end position="25"/>
    </location>
</feature>
<sequence length="205" mass="21352">MTTSQPSNPEPGERRQQPVRVERSRSDRVLGGVCGGIARSVGVDPVLVRIAVVLVGLVSGGAAVLAYLVAWVLLPQAAEDAQPRSRMDPPPAGDAKEAWTAVGGELKALAAELRPKQAHGEAPTQPEATQGPSKRPSLKSVDAALTGLGDRLRAPEVQEGARRALTGLSAAVDASVGEIGNRVRRERPEPGAPPSNEPEGPRTQP</sequence>
<evidence type="ECO:0000256" key="1">
    <source>
        <dbReference type="ARBA" id="ARBA00004162"/>
    </source>
</evidence>
<keyword evidence="4 7" id="KW-1133">Transmembrane helix</keyword>
<keyword evidence="5 7" id="KW-0472">Membrane</keyword>
<dbReference type="PANTHER" id="PTHR33885">
    <property type="entry name" value="PHAGE SHOCK PROTEIN C"/>
    <property type="match status" value="1"/>
</dbReference>
<comment type="subcellular location">
    <subcellularLocation>
        <location evidence="1">Cell membrane</location>
        <topology evidence="1">Single-pass membrane protein</topology>
    </subcellularLocation>
</comment>
<dbReference type="InterPro" id="IPR052027">
    <property type="entry name" value="PspC"/>
</dbReference>
<name>A0A543FSU4_9PSEU</name>
<evidence type="ECO:0000313" key="10">
    <source>
        <dbReference type="Proteomes" id="UP000319818"/>
    </source>
</evidence>
<dbReference type="Pfam" id="PF04024">
    <property type="entry name" value="PspC"/>
    <property type="match status" value="1"/>
</dbReference>
<evidence type="ECO:0000256" key="2">
    <source>
        <dbReference type="ARBA" id="ARBA00022475"/>
    </source>
</evidence>
<feature type="region of interest" description="Disordered" evidence="6">
    <location>
        <begin position="165"/>
        <end position="205"/>
    </location>
</feature>
<reference evidence="9 10" key="1">
    <citation type="submission" date="2019-06" db="EMBL/GenBank/DDBJ databases">
        <title>Sequencing the genomes of 1000 actinobacteria strains.</title>
        <authorList>
            <person name="Klenk H.-P."/>
        </authorList>
    </citation>
    <scope>NUCLEOTIDE SEQUENCE [LARGE SCALE GENOMIC DNA]</scope>
    <source>
        <strain evidence="9 10">DSM 45511</strain>
    </source>
</reference>
<dbReference type="AlphaFoldDB" id="A0A543FSU4"/>
<evidence type="ECO:0000256" key="5">
    <source>
        <dbReference type="ARBA" id="ARBA00023136"/>
    </source>
</evidence>
<dbReference type="EMBL" id="VFPH01000002">
    <property type="protein sequence ID" value="TQM36918.1"/>
    <property type="molecule type" value="Genomic_DNA"/>
</dbReference>
<evidence type="ECO:0000256" key="4">
    <source>
        <dbReference type="ARBA" id="ARBA00022989"/>
    </source>
</evidence>
<feature type="transmembrane region" description="Helical" evidence="7">
    <location>
        <begin position="50"/>
        <end position="74"/>
    </location>
</feature>
<gene>
    <name evidence="9" type="ORF">FB388_4110</name>
</gene>
<dbReference type="InterPro" id="IPR007168">
    <property type="entry name" value="Phageshock_PspC_N"/>
</dbReference>
<feature type="region of interest" description="Disordered" evidence="6">
    <location>
        <begin position="1"/>
        <end position="25"/>
    </location>
</feature>
<keyword evidence="10" id="KW-1185">Reference proteome</keyword>
<organism evidence="9 10">
    <name type="scientific">Pseudonocardia cypriaca</name>
    <dbReference type="NCBI Taxonomy" id="882449"/>
    <lineage>
        <taxon>Bacteria</taxon>
        <taxon>Bacillati</taxon>
        <taxon>Actinomycetota</taxon>
        <taxon>Actinomycetes</taxon>
        <taxon>Pseudonocardiales</taxon>
        <taxon>Pseudonocardiaceae</taxon>
        <taxon>Pseudonocardia</taxon>
    </lineage>
</organism>
<evidence type="ECO:0000313" key="9">
    <source>
        <dbReference type="EMBL" id="TQM36918.1"/>
    </source>
</evidence>
<evidence type="ECO:0000256" key="6">
    <source>
        <dbReference type="SAM" id="MobiDB-lite"/>
    </source>
</evidence>
<dbReference type="PANTHER" id="PTHR33885:SF3">
    <property type="entry name" value="PHAGE SHOCK PROTEIN C"/>
    <property type="match status" value="1"/>
</dbReference>
<dbReference type="RefSeq" id="WP_211362125.1">
    <property type="nucleotide sequence ID" value="NZ_VFPH01000002.1"/>
</dbReference>
<dbReference type="Proteomes" id="UP000319818">
    <property type="component" value="Unassembled WGS sequence"/>
</dbReference>
<feature type="region of interest" description="Disordered" evidence="6">
    <location>
        <begin position="114"/>
        <end position="138"/>
    </location>
</feature>
<keyword evidence="2" id="KW-1003">Cell membrane</keyword>
<proteinExistence type="predicted"/>
<comment type="caution">
    <text evidence="9">The sequence shown here is derived from an EMBL/GenBank/DDBJ whole genome shotgun (WGS) entry which is preliminary data.</text>
</comment>
<evidence type="ECO:0000256" key="7">
    <source>
        <dbReference type="SAM" id="Phobius"/>
    </source>
</evidence>
<feature type="domain" description="Phage shock protein PspC N-terminal" evidence="8">
    <location>
        <begin position="21"/>
        <end position="77"/>
    </location>
</feature>
<protein>
    <submittedName>
        <fullName evidence="9">Phage shock protein C (PspC) family protein</fullName>
    </submittedName>
</protein>